<evidence type="ECO:0000256" key="2">
    <source>
        <dbReference type="SAM" id="SignalP"/>
    </source>
</evidence>
<dbReference type="AlphaFoldDB" id="A0A0R2HX50"/>
<feature type="chain" id="PRO_5006417981" evidence="2">
    <location>
        <begin position="32"/>
        <end position="402"/>
    </location>
</feature>
<accession>A0A0R2HX50</accession>
<keyword evidence="4" id="KW-1185">Reference proteome</keyword>
<evidence type="ECO:0000313" key="4">
    <source>
        <dbReference type="Proteomes" id="UP000051658"/>
    </source>
</evidence>
<evidence type="ECO:0000313" key="3">
    <source>
        <dbReference type="EMBL" id="KRN56910.1"/>
    </source>
</evidence>
<dbReference type="RefSeq" id="WP_034572176.1">
    <property type="nucleotide sequence ID" value="NZ_JQBS01000017.1"/>
</dbReference>
<evidence type="ECO:0000256" key="1">
    <source>
        <dbReference type="SAM" id="MobiDB-lite"/>
    </source>
</evidence>
<dbReference type="GeneID" id="89587850"/>
<name>A0A0R2HX50_CARDV</name>
<dbReference type="EMBL" id="JQBS01000017">
    <property type="protein sequence ID" value="KRN56910.1"/>
    <property type="molecule type" value="Genomic_DNA"/>
</dbReference>
<feature type="signal peptide" evidence="2">
    <location>
        <begin position="1"/>
        <end position="31"/>
    </location>
</feature>
<feature type="region of interest" description="Disordered" evidence="1">
    <location>
        <begin position="136"/>
        <end position="161"/>
    </location>
</feature>
<keyword evidence="2" id="KW-0732">Signal</keyword>
<dbReference type="Proteomes" id="UP000051658">
    <property type="component" value="Unassembled WGS sequence"/>
</dbReference>
<protein>
    <submittedName>
        <fullName evidence="3">Uncharacterized protein</fullName>
    </submittedName>
</protein>
<dbReference type="Pfam" id="PF14039">
    <property type="entry name" value="YusW"/>
    <property type="match status" value="1"/>
</dbReference>
<feature type="region of interest" description="Disordered" evidence="1">
    <location>
        <begin position="266"/>
        <end position="300"/>
    </location>
</feature>
<comment type="caution">
    <text evidence="3">The sequence shown here is derived from an EMBL/GenBank/DDBJ whole genome shotgun (WGS) entry which is preliminary data.</text>
</comment>
<reference evidence="3 4" key="1">
    <citation type="journal article" date="2015" name="Genome Announc.">
        <title>Expanding the biotechnology potential of lactobacilli through comparative genomics of 213 strains and associated genera.</title>
        <authorList>
            <person name="Sun Z."/>
            <person name="Harris H.M."/>
            <person name="McCann A."/>
            <person name="Guo C."/>
            <person name="Argimon S."/>
            <person name="Zhang W."/>
            <person name="Yang X."/>
            <person name="Jeffery I.B."/>
            <person name="Cooney J.C."/>
            <person name="Kagawa T.F."/>
            <person name="Liu W."/>
            <person name="Song Y."/>
            <person name="Salvetti E."/>
            <person name="Wrobel A."/>
            <person name="Rasinkangas P."/>
            <person name="Parkhill J."/>
            <person name="Rea M.C."/>
            <person name="O'Sullivan O."/>
            <person name="Ritari J."/>
            <person name="Douillard F.P."/>
            <person name="Paul Ross R."/>
            <person name="Yang R."/>
            <person name="Briner A.E."/>
            <person name="Felis G.E."/>
            <person name="de Vos W.M."/>
            <person name="Barrangou R."/>
            <person name="Klaenhammer T.R."/>
            <person name="Caufield P.W."/>
            <person name="Cui Y."/>
            <person name="Zhang H."/>
            <person name="O'Toole P.W."/>
        </authorList>
    </citation>
    <scope>NUCLEOTIDE SEQUENCE [LARGE SCALE GENOMIC DNA]</scope>
    <source>
        <strain evidence="3 4">DSM 20623</strain>
    </source>
</reference>
<dbReference type="InterPro" id="IPR025623">
    <property type="entry name" value="YusW"/>
</dbReference>
<organism evidence="3 4">
    <name type="scientific">Carnobacterium divergens DSM 20623</name>
    <dbReference type="NCBI Taxonomy" id="1449336"/>
    <lineage>
        <taxon>Bacteria</taxon>
        <taxon>Bacillati</taxon>
        <taxon>Bacillota</taxon>
        <taxon>Bacilli</taxon>
        <taxon>Lactobacillales</taxon>
        <taxon>Carnobacteriaceae</taxon>
        <taxon>Carnobacterium</taxon>
    </lineage>
</organism>
<proteinExistence type="predicted"/>
<sequence length="402" mass="43641">MNKLTKSTLIAGLVLSVGAMSTLAVSPKAHAETVLESNQYKSVTLFSKAEIKTLTGLDVTVKNAPAIQKALSEVAVWEEAGYETSEATLIANRVKLSYNQSLNLLKKMANTSNLQFKVTLVKNNYYPKAEIGVQNHVSAPEAEKPEVSNPGTETPEVEVPETSTPLGTVIESNAYKSITLFTKAEIKELTGLELTTKNAAAIQKALTDAKVWEKAGYEASEATLIANRVKLNASQSLALLQKVANVANLDFKVIVIKNNFPKAELGVQSHGSAPEVEAPETEKPGDSSNAGEEESAEQTSDIRQLQIELDYKKGDIQLQYQVNSNGTIKAQYKNGLTKKNFQGAKAEEKVKAVLTGIDLNSASQSDIEKHVVKKLNAGSDYKQFQLQAQFTDNTKVKIKIKK</sequence>
<dbReference type="PATRIC" id="fig|1449336.4.peg.570"/>
<gene>
    <name evidence="3" type="ORF">IV74_GL000558</name>
</gene>